<dbReference type="Proteomes" id="UP000712600">
    <property type="component" value="Unassembled WGS sequence"/>
</dbReference>
<protein>
    <submittedName>
        <fullName evidence="1">Uncharacterized protein</fullName>
    </submittedName>
</protein>
<comment type="caution">
    <text evidence="1">The sequence shown here is derived from an EMBL/GenBank/DDBJ whole genome shotgun (WGS) entry which is preliminary data.</text>
</comment>
<dbReference type="EMBL" id="QGKX02000088">
    <property type="protein sequence ID" value="KAF3588236.1"/>
    <property type="molecule type" value="Genomic_DNA"/>
</dbReference>
<organism evidence="1 2">
    <name type="scientific">Brassica cretica</name>
    <name type="common">Mustard</name>
    <dbReference type="NCBI Taxonomy" id="69181"/>
    <lineage>
        <taxon>Eukaryota</taxon>
        <taxon>Viridiplantae</taxon>
        <taxon>Streptophyta</taxon>
        <taxon>Embryophyta</taxon>
        <taxon>Tracheophyta</taxon>
        <taxon>Spermatophyta</taxon>
        <taxon>Magnoliopsida</taxon>
        <taxon>eudicotyledons</taxon>
        <taxon>Gunneridae</taxon>
        <taxon>Pentapetalae</taxon>
        <taxon>rosids</taxon>
        <taxon>malvids</taxon>
        <taxon>Brassicales</taxon>
        <taxon>Brassicaceae</taxon>
        <taxon>Brassiceae</taxon>
        <taxon>Brassica</taxon>
    </lineage>
</organism>
<evidence type="ECO:0000313" key="2">
    <source>
        <dbReference type="Proteomes" id="UP000712600"/>
    </source>
</evidence>
<gene>
    <name evidence="1" type="ORF">F2Q69_00029931</name>
</gene>
<evidence type="ECO:0000313" key="1">
    <source>
        <dbReference type="EMBL" id="KAF3588236.1"/>
    </source>
</evidence>
<name>A0A8S9S6A5_BRACR</name>
<proteinExistence type="predicted"/>
<dbReference type="AlphaFoldDB" id="A0A8S9S6A5"/>
<sequence length="92" mass="10566">MHGSLHLLNVRRPLLLGLIFDQQSTTQLNLELSDYNLDSTDLSIYLESKSSALSLRTLARNKAKHNGLYDTVLHRLAHVIQHMYLDNLNRLL</sequence>
<reference evidence="1" key="1">
    <citation type="submission" date="2019-12" db="EMBL/GenBank/DDBJ databases">
        <title>Genome sequencing and annotation of Brassica cretica.</title>
        <authorList>
            <person name="Studholme D.J."/>
            <person name="Sarris P."/>
        </authorList>
    </citation>
    <scope>NUCLEOTIDE SEQUENCE</scope>
    <source>
        <strain evidence="1">PFS-109/04</strain>
        <tissue evidence="1">Leaf</tissue>
    </source>
</reference>
<accession>A0A8S9S6A5</accession>